<keyword evidence="4" id="KW-1185">Reference proteome</keyword>
<dbReference type="Proteomes" id="UP000185487">
    <property type="component" value="Chromosome"/>
</dbReference>
<reference evidence="2 4" key="1">
    <citation type="submission" date="2016-04" db="EMBL/GenBank/DDBJ databases">
        <title>Complete genome sequencing and analysis of CBMB27, Methylobacterium phyllosphaerae isolated from leaf tissues of rice (Oryza sativa L.).</title>
        <authorList>
            <person name="Lee Y."/>
            <person name="Hwangbo K."/>
            <person name="Chung H."/>
            <person name="Yoo J."/>
            <person name="Kim K.Y."/>
            <person name="Sa T.M."/>
            <person name="Um Y."/>
            <person name="Madhaiyan M."/>
        </authorList>
    </citation>
    <scope>NUCLEOTIDE SEQUENCE [LARGE SCALE GENOMIC DNA]</scope>
    <source>
        <strain evidence="2 4">CBMB27</strain>
    </source>
</reference>
<evidence type="ECO:0000313" key="2">
    <source>
        <dbReference type="EMBL" id="APT31389.1"/>
    </source>
</evidence>
<reference evidence="3 5" key="2">
    <citation type="submission" date="2016-10" db="EMBL/GenBank/DDBJ databases">
        <authorList>
            <person name="Varghese N."/>
            <person name="Submissions S."/>
        </authorList>
    </citation>
    <scope>NUCLEOTIDE SEQUENCE [LARGE SCALE GENOMIC DNA]</scope>
    <source>
        <strain evidence="3 5">CBMB27</strain>
    </source>
</reference>
<dbReference type="Proteomes" id="UP000199140">
    <property type="component" value="Unassembled WGS sequence"/>
</dbReference>
<sequence>MSLAPGWGDAAQPDREKAPRRQPEGLSNFSSAVPGYSAPRPSDQERETPGSVVGKDGSKIISNIGHLTKVIGDTVKLLKLRYGRDGAPAEHSSDIYRVVAAAEDAAAARNPKFERDLHNWSQRHLRRLSEAERIMVRSDLRAYPVEVTHRWVGEQLGLLDAERDLIDFRYAEAVDMTDVARAEKKRARDRDRKAEVRRAKGTPRRGEKLAKAKLLDPEAPAKTLYDRQQHGRKPRKPGKSVSAHSEFSSVCGGQKPPQKSEFSSVCL</sequence>
<proteinExistence type="predicted"/>
<feature type="compositionally biased region" description="Basic and acidic residues" evidence="1">
    <location>
        <begin position="185"/>
        <end position="216"/>
    </location>
</feature>
<dbReference type="EMBL" id="CP015367">
    <property type="protein sequence ID" value="APT31389.1"/>
    <property type="molecule type" value="Genomic_DNA"/>
</dbReference>
<evidence type="ECO:0000313" key="4">
    <source>
        <dbReference type="Proteomes" id="UP000185487"/>
    </source>
</evidence>
<evidence type="ECO:0000313" key="3">
    <source>
        <dbReference type="EMBL" id="SFG64447.1"/>
    </source>
</evidence>
<feature type="region of interest" description="Disordered" evidence="1">
    <location>
        <begin position="1"/>
        <end position="58"/>
    </location>
</feature>
<feature type="compositionally biased region" description="Basic and acidic residues" evidence="1">
    <location>
        <begin position="12"/>
        <end position="23"/>
    </location>
</feature>
<name>A0AAE8L5Q4_9HYPH</name>
<dbReference type="EMBL" id="FOPK01000006">
    <property type="protein sequence ID" value="SFG64447.1"/>
    <property type="molecule type" value="Genomic_DNA"/>
</dbReference>
<dbReference type="AlphaFoldDB" id="A0AAE8L5Q4"/>
<gene>
    <name evidence="2" type="ORF">MCBMB27_02098</name>
    <name evidence="3" type="ORF">SAMN05192567_10647</name>
</gene>
<evidence type="ECO:0000313" key="5">
    <source>
        <dbReference type="Proteomes" id="UP000199140"/>
    </source>
</evidence>
<dbReference type="KEGG" id="mphy:MCBMB27_02098"/>
<accession>A0AAE8L5Q4</accession>
<evidence type="ECO:0000256" key="1">
    <source>
        <dbReference type="SAM" id="MobiDB-lite"/>
    </source>
</evidence>
<feature type="region of interest" description="Disordered" evidence="1">
    <location>
        <begin position="185"/>
        <end position="267"/>
    </location>
</feature>
<protein>
    <submittedName>
        <fullName evidence="3">Uncharacterized protein</fullName>
    </submittedName>
</protein>
<organism evidence="3 5">
    <name type="scientific">Methylobacterium phyllosphaerae</name>
    <dbReference type="NCBI Taxonomy" id="418223"/>
    <lineage>
        <taxon>Bacteria</taxon>
        <taxon>Pseudomonadati</taxon>
        <taxon>Pseudomonadota</taxon>
        <taxon>Alphaproteobacteria</taxon>
        <taxon>Hyphomicrobiales</taxon>
        <taxon>Methylobacteriaceae</taxon>
        <taxon>Methylobacterium</taxon>
    </lineage>
</organism>